<name>A0A976B305_9BURK</name>
<dbReference type="Proteomes" id="UP000256952">
    <property type="component" value="Chromosome CBM2613_b"/>
</dbReference>
<gene>
    <name evidence="1" type="ORF">CBM2613_B50004</name>
</gene>
<dbReference type="EMBL" id="OFTH01000047">
    <property type="protein sequence ID" value="SOZ72856.1"/>
    <property type="molecule type" value="Genomic_DNA"/>
</dbReference>
<accession>A0A976B305</accession>
<organism evidence="1 2">
    <name type="scientific">Cupriavidus taiwanensis</name>
    <dbReference type="NCBI Taxonomy" id="164546"/>
    <lineage>
        <taxon>Bacteria</taxon>
        <taxon>Pseudomonadati</taxon>
        <taxon>Pseudomonadota</taxon>
        <taxon>Betaproteobacteria</taxon>
        <taxon>Burkholderiales</taxon>
        <taxon>Burkholderiaceae</taxon>
        <taxon>Cupriavidus</taxon>
    </lineage>
</organism>
<protein>
    <submittedName>
        <fullName evidence="1">Uncharacterized protein</fullName>
    </submittedName>
</protein>
<dbReference type="AlphaFoldDB" id="A0A976B305"/>
<reference evidence="1 2" key="1">
    <citation type="submission" date="2018-01" db="EMBL/GenBank/DDBJ databases">
        <authorList>
            <person name="Clerissi C."/>
        </authorList>
    </citation>
    <scope>NUCLEOTIDE SEQUENCE [LARGE SCALE GENOMIC DNA]</scope>
    <source>
        <strain evidence="1">Cupriavidus taiwanensis STM 8556</strain>
    </source>
</reference>
<evidence type="ECO:0000313" key="1">
    <source>
        <dbReference type="EMBL" id="SOZ72856.1"/>
    </source>
</evidence>
<proteinExistence type="predicted"/>
<comment type="caution">
    <text evidence="1">The sequence shown here is derived from an EMBL/GenBank/DDBJ whole genome shotgun (WGS) entry which is preliminary data.</text>
</comment>
<sequence>MIIFKQRIDNGKRYMIFFPIIRETIPY</sequence>
<evidence type="ECO:0000313" key="2">
    <source>
        <dbReference type="Proteomes" id="UP000256952"/>
    </source>
</evidence>